<proteinExistence type="predicted"/>
<dbReference type="CDD" id="cd19821">
    <property type="entry name" value="Bbox1_BBX-like"/>
    <property type="match status" value="1"/>
</dbReference>
<feature type="domain" description="B box-type" evidence="5">
    <location>
        <begin position="62"/>
        <end position="109"/>
    </location>
</feature>
<organism evidence="6 7">
    <name type="scientific">Lithospermum erythrorhizon</name>
    <name type="common">Purple gromwell</name>
    <name type="synonym">Lithospermum officinale var. erythrorhizon</name>
    <dbReference type="NCBI Taxonomy" id="34254"/>
    <lineage>
        <taxon>Eukaryota</taxon>
        <taxon>Viridiplantae</taxon>
        <taxon>Streptophyta</taxon>
        <taxon>Embryophyta</taxon>
        <taxon>Tracheophyta</taxon>
        <taxon>Spermatophyta</taxon>
        <taxon>Magnoliopsida</taxon>
        <taxon>eudicotyledons</taxon>
        <taxon>Gunneridae</taxon>
        <taxon>Pentapetalae</taxon>
        <taxon>asterids</taxon>
        <taxon>lamiids</taxon>
        <taxon>Boraginales</taxon>
        <taxon>Boraginaceae</taxon>
        <taxon>Boraginoideae</taxon>
        <taxon>Lithospermeae</taxon>
        <taxon>Lithospermum</taxon>
    </lineage>
</organism>
<dbReference type="InterPro" id="IPR045281">
    <property type="entry name" value="CONSTANS-like"/>
</dbReference>
<name>A0AAV3QVV7_LITER</name>
<keyword evidence="2 4" id="KW-0863">Zinc-finger</keyword>
<dbReference type="InterPro" id="IPR049808">
    <property type="entry name" value="CONSTANS-like_Bbox1"/>
</dbReference>
<dbReference type="Pfam" id="PF00643">
    <property type="entry name" value="zf-B_box"/>
    <property type="match status" value="1"/>
</dbReference>
<dbReference type="GO" id="GO:0009909">
    <property type="term" value="P:regulation of flower development"/>
    <property type="evidence" value="ECO:0007669"/>
    <property type="project" value="InterPro"/>
</dbReference>
<dbReference type="AlphaFoldDB" id="A0AAV3QVV7"/>
<gene>
    <name evidence="6" type="ORF">LIER_22643</name>
</gene>
<keyword evidence="3" id="KW-0862">Zinc</keyword>
<dbReference type="PROSITE" id="PS50119">
    <property type="entry name" value="ZF_BBOX"/>
    <property type="match status" value="1"/>
</dbReference>
<dbReference type="GO" id="GO:0003700">
    <property type="term" value="F:DNA-binding transcription factor activity"/>
    <property type="evidence" value="ECO:0007669"/>
    <property type="project" value="TreeGrafter"/>
</dbReference>
<dbReference type="GO" id="GO:0008270">
    <property type="term" value="F:zinc ion binding"/>
    <property type="evidence" value="ECO:0007669"/>
    <property type="project" value="UniProtKB-KW"/>
</dbReference>
<evidence type="ECO:0000256" key="2">
    <source>
        <dbReference type="ARBA" id="ARBA00022771"/>
    </source>
</evidence>
<dbReference type="Proteomes" id="UP001454036">
    <property type="component" value="Unassembled WGS sequence"/>
</dbReference>
<reference evidence="6 7" key="1">
    <citation type="submission" date="2024-01" db="EMBL/GenBank/DDBJ databases">
        <title>The complete chloroplast genome sequence of Lithospermum erythrorhizon: insights into the phylogenetic relationship among Boraginaceae species and the maternal lineages of purple gromwells.</title>
        <authorList>
            <person name="Okada T."/>
            <person name="Watanabe K."/>
        </authorList>
    </citation>
    <scope>NUCLEOTIDE SEQUENCE [LARGE SCALE GENOMIC DNA]</scope>
</reference>
<dbReference type="GO" id="GO:2000028">
    <property type="term" value="P:regulation of photoperiodism, flowering"/>
    <property type="evidence" value="ECO:0007669"/>
    <property type="project" value="TreeGrafter"/>
</dbReference>
<evidence type="ECO:0000313" key="6">
    <source>
        <dbReference type="EMBL" id="GAA0167784.1"/>
    </source>
</evidence>
<evidence type="ECO:0000259" key="5">
    <source>
        <dbReference type="PROSITE" id="PS50119"/>
    </source>
</evidence>
<dbReference type="PANTHER" id="PTHR31319">
    <property type="entry name" value="ZINC FINGER PROTEIN CONSTANS-LIKE 4"/>
    <property type="match status" value="1"/>
</dbReference>
<dbReference type="GO" id="GO:0005634">
    <property type="term" value="C:nucleus"/>
    <property type="evidence" value="ECO:0007669"/>
    <property type="project" value="TreeGrafter"/>
</dbReference>
<comment type="caution">
    <text evidence="6">The sequence shown here is derived from an EMBL/GenBank/DDBJ whole genome shotgun (WGS) entry which is preliminary data.</text>
</comment>
<evidence type="ECO:0000256" key="3">
    <source>
        <dbReference type="ARBA" id="ARBA00022833"/>
    </source>
</evidence>
<evidence type="ECO:0000256" key="1">
    <source>
        <dbReference type="ARBA" id="ARBA00022723"/>
    </source>
</evidence>
<evidence type="ECO:0000256" key="4">
    <source>
        <dbReference type="PROSITE-ProRule" id="PRU00024"/>
    </source>
</evidence>
<keyword evidence="1" id="KW-0479">Metal-binding</keyword>
<protein>
    <recommendedName>
        <fullName evidence="5">B box-type domain-containing protein</fullName>
    </recommendedName>
</protein>
<accession>A0AAV3QVV7</accession>
<evidence type="ECO:0000313" key="7">
    <source>
        <dbReference type="Proteomes" id="UP001454036"/>
    </source>
</evidence>
<sequence>MPTGSFINKAFRTDSLLNRFNKFFSLVTANPEKFPFLLEILQGSIYCEARIHSANRVESLHERVRVCEACERVPAAFLCKADAALLCANCDSDIHSANPLAWRHHRVPILPLPCSLFGASEEQTDGFLNQDGEENDDDKTTSWLLLNPVKSTKPPNLNILFGGESVDKYLDLDDYNSDQQNKLFAKKPK</sequence>
<dbReference type="InterPro" id="IPR000315">
    <property type="entry name" value="Znf_B-box"/>
</dbReference>
<dbReference type="PANTHER" id="PTHR31319:SF39">
    <property type="entry name" value="ZINC FINGER PROTEIN CONSTANS-LIKE 1"/>
    <property type="match status" value="1"/>
</dbReference>
<dbReference type="SMART" id="SM00336">
    <property type="entry name" value="BBOX"/>
    <property type="match status" value="1"/>
</dbReference>
<dbReference type="EMBL" id="BAABME010006228">
    <property type="protein sequence ID" value="GAA0167784.1"/>
    <property type="molecule type" value="Genomic_DNA"/>
</dbReference>
<keyword evidence="7" id="KW-1185">Reference proteome</keyword>